<accession>X1ME48</accession>
<gene>
    <name evidence="3" type="ORF">S06H3_26514</name>
</gene>
<evidence type="ECO:0000259" key="2">
    <source>
        <dbReference type="PROSITE" id="PS51820"/>
    </source>
</evidence>
<proteinExistence type="predicted"/>
<dbReference type="InterPro" id="IPR011658">
    <property type="entry name" value="PA14_dom"/>
</dbReference>
<dbReference type="Gene3D" id="2.60.120.1560">
    <property type="match status" value="1"/>
</dbReference>
<dbReference type="SUPFAM" id="SSF56988">
    <property type="entry name" value="Anthrax protective antigen"/>
    <property type="match status" value="1"/>
</dbReference>
<feature type="non-terminal residue" evidence="3">
    <location>
        <position position="258"/>
    </location>
</feature>
<dbReference type="InterPro" id="IPR037524">
    <property type="entry name" value="PA14/GLEYA"/>
</dbReference>
<dbReference type="PROSITE" id="PS51820">
    <property type="entry name" value="PA14"/>
    <property type="match status" value="1"/>
</dbReference>
<sequence length="258" mass="28832">MSFEAPTNWEDNYGTRMQGFLYPPANGSYRFWIASDDNSELWLSTDVNPANKSKIAYVPDWTEPYEWSKFVSQHSDWIALAAGQKYYIEALQKEGTGDDNLAVTWERPGIVGGDPIEGQYLSPWTGSWVATDVEGDMLGVNSSVWMRIEFVLEEGQSDLFDTLTLRMRYEDGFVAYLNGVEVASCNAPSPVQWDSTADSKRPIENASVFEEINLNAFLGTLQSGKSVLAIHGLNDSKHDGDFLILPELVAARNRVVPQ</sequence>
<evidence type="ECO:0000313" key="3">
    <source>
        <dbReference type="EMBL" id="GAI29533.1"/>
    </source>
</evidence>
<organism evidence="3">
    <name type="scientific">marine sediment metagenome</name>
    <dbReference type="NCBI Taxonomy" id="412755"/>
    <lineage>
        <taxon>unclassified sequences</taxon>
        <taxon>metagenomes</taxon>
        <taxon>ecological metagenomes</taxon>
    </lineage>
</organism>
<comment type="caution">
    <text evidence="3">The sequence shown here is derived from an EMBL/GenBank/DDBJ whole genome shotgun (WGS) entry which is preliminary data.</text>
</comment>
<feature type="domain" description="PA14" evidence="2">
    <location>
        <begin position="1"/>
        <end position="120"/>
    </location>
</feature>
<dbReference type="AlphaFoldDB" id="X1ME48"/>
<dbReference type="InterPro" id="IPR052387">
    <property type="entry name" value="Fibrocystin"/>
</dbReference>
<protein>
    <recommendedName>
        <fullName evidence="2">PA14 domain-containing protein</fullName>
    </recommendedName>
</protein>
<dbReference type="PANTHER" id="PTHR46769">
    <property type="entry name" value="POLYCYSTIC KIDNEY AND HEPATIC DISEASE 1 (AUTOSOMAL RECESSIVE)-LIKE 1"/>
    <property type="match status" value="1"/>
</dbReference>
<dbReference type="EMBL" id="BARV01015330">
    <property type="protein sequence ID" value="GAI29533.1"/>
    <property type="molecule type" value="Genomic_DNA"/>
</dbReference>
<dbReference type="PANTHER" id="PTHR46769:SF2">
    <property type="entry name" value="FIBROCYSTIN-L ISOFORM 2 PRECURSOR-RELATED"/>
    <property type="match status" value="1"/>
</dbReference>
<name>X1ME48_9ZZZZ</name>
<dbReference type="Gene3D" id="2.60.120.260">
    <property type="entry name" value="Galactose-binding domain-like"/>
    <property type="match status" value="1"/>
</dbReference>
<dbReference type="Pfam" id="PF07691">
    <property type="entry name" value="PA14"/>
    <property type="match status" value="1"/>
</dbReference>
<reference evidence="3" key="1">
    <citation type="journal article" date="2014" name="Front. Microbiol.">
        <title>High frequency of phylogenetically diverse reductive dehalogenase-homologous genes in deep subseafloor sedimentary metagenomes.</title>
        <authorList>
            <person name="Kawai M."/>
            <person name="Futagami T."/>
            <person name="Toyoda A."/>
            <person name="Takaki Y."/>
            <person name="Nishi S."/>
            <person name="Hori S."/>
            <person name="Arai W."/>
            <person name="Tsubouchi T."/>
            <person name="Morono Y."/>
            <person name="Uchiyama I."/>
            <person name="Ito T."/>
            <person name="Fujiyama A."/>
            <person name="Inagaki F."/>
            <person name="Takami H."/>
        </authorList>
    </citation>
    <scope>NUCLEOTIDE SEQUENCE</scope>
    <source>
        <strain evidence="3">Expedition CK06-06</strain>
    </source>
</reference>
<evidence type="ECO:0000256" key="1">
    <source>
        <dbReference type="ARBA" id="ARBA00022729"/>
    </source>
</evidence>
<keyword evidence="1" id="KW-0732">Signal</keyword>